<dbReference type="Proteomes" id="UP000032180">
    <property type="component" value="Chromosome 1"/>
</dbReference>
<comment type="catalytic activity">
    <reaction evidence="1">
        <text>Endohydrolysis of the N-glycosidic bond at one specific adenosine on the 28S rRNA.</text>
        <dbReference type="EC" id="3.2.2.22"/>
    </reaction>
</comment>
<dbReference type="GO" id="GO:0090729">
    <property type="term" value="F:toxin activity"/>
    <property type="evidence" value="ECO:0007669"/>
    <property type="project" value="UniProtKB-KW"/>
</dbReference>
<dbReference type="GO" id="GO:0006952">
    <property type="term" value="P:defense response"/>
    <property type="evidence" value="ECO:0007669"/>
    <property type="project" value="UniProtKB-KW"/>
</dbReference>
<dbReference type="AlphaFoldDB" id="A0A0D9UX70"/>
<dbReference type="HOGENOM" id="CLU_090146_0_0_1"/>
<dbReference type="InterPro" id="IPR016139">
    <property type="entry name" value="Ribosome_inactivat_prot_sub2"/>
</dbReference>
<accession>A0A0D9UX70</accession>
<keyword evidence="1" id="KW-0611">Plant defense</keyword>
<evidence type="ECO:0000313" key="3">
    <source>
        <dbReference type="EnsemblPlants" id="LPERR01G03950.1"/>
    </source>
</evidence>
<evidence type="ECO:0000256" key="1">
    <source>
        <dbReference type="RuleBase" id="RU004915"/>
    </source>
</evidence>
<reference evidence="3" key="3">
    <citation type="submission" date="2015-04" db="UniProtKB">
        <authorList>
            <consortium name="EnsemblPlants"/>
        </authorList>
    </citation>
    <scope>IDENTIFICATION</scope>
</reference>
<name>A0A0D9UX70_9ORYZ</name>
<dbReference type="InterPro" id="IPR016138">
    <property type="entry name" value="Ribosome_inactivat_prot_sub1"/>
</dbReference>
<keyword evidence="1" id="KW-0378">Hydrolase</keyword>
<dbReference type="GO" id="GO:0030598">
    <property type="term" value="F:rRNA N-glycosylase activity"/>
    <property type="evidence" value="ECO:0007669"/>
    <property type="project" value="UniProtKB-EC"/>
</dbReference>
<reference evidence="3 4" key="1">
    <citation type="submission" date="2012-08" db="EMBL/GenBank/DDBJ databases">
        <title>Oryza genome evolution.</title>
        <authorList>
            <person name="Wing R.A."/>
        </authorList>
    </citation>
    <scope>NUCLEOTIDE SEQUENCE</scope>
</reference>
<keyword evidence="1" id="KW-0800">Toxin</keyword>
<sequence length="288" mass="32005">MALNPLFTETFKVRSRDHNHNKFIKTIRTKAADPGRFSRDIPVLPPAEEPPRRWFHVVLIGTQTVTLAVRGDNLYLEGFRGSDGTWWELTPGIIGDGAATYAGFGGSYLDLIGGSRKLVDVTLGPEEMARAINTLAARMPDDIHDGKAQRRARESLVVLLLMVNEAVRFKTVAGMVAGLMNPRATVKSGTISDDMRGHVNEWHNLSKALRTMYLVEPKYMGKVEEEKVDVEKTKAEKEDEEKRKARKAAEKVYVEAANVLGIMFVDDKVPGGMTKEEVLALSRGRGKN</sequence>
<evidence type="ECO:0000256" key="2">
    <source>
        <dbReference type="SAM" id="MobiDB-lite"/>
    </source>
</evidence>
<dbReference type="PRINTS" id="PR00396">
    <property type="entry name" value="SHIGARICIN"/>
</dbReference>
<dbReference type="STRING" id="77586.A0A0D9UX70"/>
<keyword evidence="4" id="KW-1185">Reference proteome</keyword>
<dbReference type="Pfam" id="PF00161">
    <property type="entry name" value="RIP"/>
    <property type="match status" value="1"/>
</dbReference>
<dbReference type="InterPro" id="IPR001574">
    <property type="entry name" value="Ribosome_inactivat_prot"/>
</dbReference>
<dbReference type="PANTHER" id="PTHR33453">
    <property type="match status" value="1"/>
</dbReference>
<evidence type="ECO:0000313" key="4">
    <source>
        <dbReference type="Proteomes" id="UP000032180"/>
    </source>
</evidence>
<dbReference type="Gramene" id="LPERR01G03950.1">
    <property type="protein sequence ID" value="LPERR01G03950.1"/>
    <property type="gene ID" value="LPERR01G03950"/>
</dbReference>
<dbReference type="InterPro" id="IPR017989">
    <property type="entry name" value="Ribosome_inactivat_1/2"/>
</dbReference>
<dbReference type="PANTHER" id="PTHR33453:SF27">
    <property type="entry name" value="RRNA N-GLYCOSYLASE"/>
    <property type="match status" value="1"/>
</dbReference>
<organism evidence="3 4">
    <name type="scientific">Leersia perrieri</name>
    <dbReference type="NCBI Taxonomy" id="77586"/>
    <lineage>
        <taxon>Eukaryota</taxon>
        <taxon>Viridiplantae</taxon>
        <taxon>Streptophyta</taxon>
        <taxon>Embryophyta</taxon>
        <taxon>Tracheophyta</taxon>
        <taxon>Spermatophyta</taxon>
        <taxon>Magnoliopsida</taxon>
        <taxon>Liliopsida</taxon>
        <taxon>Poales</taxon>
        <taxon>Poaceae</taxon>
        <taxon>BOP clade</taxon>
        <taxon>Oryzoideae</taxon>
        <taxon>Oryzeae</taxon>
        <taxon>Oryzinae</taxon>
        <taxon>Leersia</taxon>
    </lineage>
</organism>
<dbReference type="SUPFAM" id="SSF56371">
    <property type="entry name" value="Ribosome inactivating proteins (RIP)"/>
    <property type="match status" value="1"/>
</dbReference>
<reference evidence="4" key="2">
    <citation type="submission" date="2013-12" db="EMBL/GenBank/DDBJ databases">
        <authorList>
            <person name="Yu Y."/>
            <person name="Lee S."/>
            <person name="de Baynast K."/>
            <person name="Wissotski M."/>
            <person name="Liu L."/>
            <person name="Talag J."/>
            <person name="Goicoechea J."/>
            <person name="Angelova A."/>
            <person name="Jetty R."/>
            <person name="Kudrna D."/>
            <person name="Golser W."/>
            <person name="Rivera L."/>
            <person name="Zhang J."/>
            <person name="Wing R."/>
        </authorList>
    </citation>
    <scope>NUCLEOTIDE SEQUENCE</scope>
</reference>
<dbReference type="InterPro" id="IPR036041">
    <property type="entry name" value="Ribosome-inact_prot_sf"/>
</dbReference>
<dbReference type="GO" id="GO:0017148">
    <property type="term" value="P:negative regulation of translation"/>
    <property type="evidence" value="ECO:0007669"/>
    <property type="project" value="UniProtKB-KW"/>
</dbReference>
<dbReference type="EC" id="3.2.2.22" evidence="1"/>
<feature type="region of interest" description="Disordered" evidence="2">
    <location>
        <begin position="228"/>
        <end position="247"/>
    </location>
</feature>
<keyword evidence="1" id="KW-0652">Protein synthesis inhibitor</keyword>
<dbReference type="Gene3D" id="3.40.420.10">
    <property type="entry name" value="Ricin (A subunit), domain 1"/>
    <property type="match status" value="1"/>
</dbReference>
<dbReference type="Gene3D" id="4.10.470.10">
    <property type="entry name" value="Ricin (A Subunit), domain 2"/>
    <property type="match status" value="1"/>
</dbReference>
<protein>
    <recommendedName>
        <fullName evidence="1">rRNA N-glycosylase</fullName>
        <ecNumber evidence="1">3.2.2.22</ecNumber>
    </recommendedName>
</protein>
<comment type="similarity">
    <text evidence="1">Belongs to the ribosome-inactivating protein family.</text>
</comment>
<dbReference type="eggNOG" id="ENOG502S89M">
    <property type="taxonomic scope" value="Eukaryota"/>
</dbReference>
<proteinExistence type="inferred from homology"/>
<dbReference type="EnsemblPlants" id="LPERR01G03950.1">
    <property type="protein sequence ID" value="LPERR01G03950.1"/>
    <property type="gene ID" value="LPERR01G03950"/>
</dbReference>